<sequence>MTAALNRIVVGVDGAEPGRAAARWAATRAAERGLGLLIVHALHVEQRAYGGGLAGPAPWFDLLAADGRRILDEAVEETGTAAPGVRVDTLMPTGSPVAVLADVSKSAAMVVIGGTGKGFFGEMTIGSTASAIIAHAYCPVVVLRARKGTANYPEAGPMVVGVDGSPLSEQALEAAFEEASRRNASLVAVHAWSDVTYDDVYGMARLVTQWESIEDDERRLLAQRLAGWQEKYPDVAVERSLVRDRPRQVLLEWSAKAQLVVVGSRGRGGFTGLLLGSTSQALAHHAECPVMVVRPRLTR</sequence>
<keyword evidence="6" id="KW-1185">Reference proteome</keyword>
<reference evidence="5 6" key="1">
    <citation type="submission" date="2017-07" db="EMBL/GenBank/DDBJ databases">
        <title>Amycolatopsis thailandensis Genome sequencing and assembly.</title>
        <authorList>
            <person name="Kaur N."/>
            <person name="Mayilraj S."/>
        </authorList>
    </citation>
    <scope>NUCLEOTIDE SEQUENCE [LARGE SCALE GENOMIC DNA]</scope>
    <source>
        <strain evidence="5 6">JCM 16380</strain>
    </source>
</reference>
<accession>A0A229RRW7</accession>
<evidence type="ECO:0000256" key="2">
    <source>
        <dbReference type="ARBA" id="ARBA00022741"/>
    </source>
</evidence>
<dbReference type="SUPFAM" id="SSF52402">
    <property type="entry name" value="Adenine nucleotide alpha hydrolases-like"/>
    <property type="match status" value="2"/>
</dbReference>
<dbReference type="Proteomes" id="UP000215223">
    <property type="component" value="Unassembled WGS sequence"/>
</dbReference>
<feature type="domain" description="UspA" evidence="4">
    <location>
        <begin position="6"/>
        <end position="144"/>
    </location>
</feature>
<dbReference type="OrthoDB" id="3404132at2"/>
<evidence type="ECO:0000256" key="1">
    <source>
        <dbReference type="ARBA" id="ARBA00008791"/>
    </source>
</evidence>
<dbReference type="Pfam" id="PF00582">
    <property type="entry name" value="Usp"/>
    <property type="match status" value="2"/>
</dbReference>
<keyword evidence="3" id="KW-0067">ATP-binding</keyword>
<dbReference type="InterPro" id="IPR014729">
    <property type="entry name" value="Rossmann-like_a/b/a_fold"/>
</dbReference>
<dbReference type="GO" id="GO:0005524">
    <property type="term" value="F:ATP binding"/>
    <property type="evidence" value="ECO:0007669"/>
    <property type="project" value="UniProtKB-KW"/>
</dbReference>
<feature type="domain" description="UspA" evidence="4">
    <location>
        <begin position="158"/>
        <end position="294"/>
    </location>
</feature>
<dbReference type="AlphaFoldDB" id="A0A229RRW7"/>
<dbReference type="InterPro" id="IPR006015">
    <property type="entry name" value="Universal_stress_UspA"/>
</dbReference>
<dbReference type="InterPro" id="IPR006016">
    <property type="entry name" value="UspA"/>
</dbReference>
<dbReference type="EMBL" id="NMQT01000112">
    <property type="protein sequence ID" value="OXM49407.1"/>
    <property type="molecule type" value="Genomic_DNA"/>
</dbReference>
<evidence type="ECO:0000259" key="4">
    <source>
        <dbReference type="Pfam" id="PF00582"/>
    </source>
</evidence>
<comment type="caution">
    <text evidence="5">The sequence shown here is derived from an EMBL/GenBank/DDBJ whole genome shotgun (WGS) entry which is preliminary data.</text>
</comment>
<evidence type="ECO:0000313" key="6">
    <source>
        <dbReference type="Proteomes" id="UP000215223"/>
    </source>
</evidence>
<dbReference type="Gene3D" id="3.40.50.620">
    <property type="entry name" value="HUPs"/>
    <property type="match status" value="2"/>
</dbReference>
<gene>
    <name evidence="5" type="ORF">CFP71_30400</name>
</gene>
<evidence type="ECO:0000313" key="5">
    <source>
        <dbReference type="EMBL" id="OXM49407.1"/>
    </source>
</evidence>
<dbReference type="PRINTS" id="PR01438">
    <property type="entry name" value="UNVRSLSTRESS"/>
</dbReference>
<name>A0A229RRW7_9PSEU</name>
<keyword evidence="2" id="KW-0547">Nucleotide-binding</keyword>
<organism evidence="5 6">
    <name type="scientific">Amycolatopsis thailandensis</name>
    <dbReference type="NCBI Taxonomy" id="589330"/>
    <lineage>
        <taxon>Bacteria</taxon>
        <taxon>Bacillati</taxon>
        <taxon>Actinomycetota</taxon>
        <taxon>Actinomycetes</taxon>
        <taxon>Pseudonocardiales</taxon>
        <taxon>Pseudonocardiaceae</taxon>
        <taxon>Amycolatopsis</taxon>
    </lineage>
</organism>
<dbReference type="PANTHER" id="PTHR46268:SF27">
    <property type="entry name" value="UNIVERSAL STRESS PROTEIN RV2623"/>
    <property type="match status" value="1"/>
</dbReference>
<comment type="similarity">
    <text evidence="1">Belongs to the universal stress protein A family.</text>
</comment>
<dbReference type="PANTHER" id="PTHR46268">
    <property type="entry name" value="STRESS RESPONSE PROTEIN NHAX"/>
    <property type="match status" value="1"/>
</dbReference>
<proteinExistence type="inferred from homology"/>
<protein>
    <submittedName>
        <fullName evidence="5">Universal stress protein</fullName>
    </submittedName>
</protein>
<evidence type="ECO:0000256" key="3">
    <source>
        <dbReference type="ARBA" id="ARBA00022840"/>
    </source>
</evidence>
<dbReference type="RefSeq" id="WP_093937392.1">
    <property type="nucleotide sequence ID" value="NZ_NMQT01000112.1"/>
</dbReference>